<evidence type="ECO:0000313" key="7">
    <source>
        <dbReference type="EMBL" id="QDU85409.1"/>
    </source>
</evidence>
<name>A0A518D1T4_9BACT</name>
<proteinExistence type="predicted"/>
<dbReference type="InterPro" id="IPR002641">
    <property type="entry name" value="PNPLA_dom"/>
</dbReference>
<dbReference type="GO" id="GO:0016042">
    <property type="term" value="P:lipid catabolic process"/>
    <property type="evidence" value="ECO:0007669"/>
    <property type="project" value="UniProtKB-KW"/>
</dbReference>
<keyword evidence="1" id="KW-0378">Hydrolase</keyword>
<evidence type="ECO:0000256" key="3">
    <source>
        <dbReference type="ARBA" id="ARBA00023098"/>
    </source>
</evidence>
<dbReference type="Proteomes" id="UP000319342">
    <property type="component" value="Chromosome"/>
</dbReference>
<evidence type="ECO:0000256" key="1">
    <source>
        <dbReference type="ARBA" id="ARBA00022801"/>
    </source>
</evidence>
<dbReference type="EMBL" id="CP036290">
    <property type="protein sequence ID" value="QDU85409.1"/>
    <property type="molecule type" value="Genomic_DNA"/>
</dbReference>
<evidence type="ECO:0000256" key="4">
    <source>
        <dbReference type="PROSITE-ProRule" id="PRU01161"/>
    </source>
</evidence>
<dbReference type="InterPro" id="IPR050301">
    <property type="entry name" value="NTE"/>
</dbReference>
<evidence type="ECO:0000313" key="8">
    <source>
        <dbReference type="Proteomes" id="UP000319342"/>
    </source>
</evidence>
<reference evidence="7 8" key="1">
    <citation type="submission" date="2019-02" db="EMBL/GenBank/DDBJ databases">
        <title>Deep-cultivation of Planctomycetes and their phenomic and genomic characterization uncovers novel biology.</title>
        <authorList>
            <person name="Wiegand S."/>
            <person name="Jogler M."/>
            <person name="Boedeker C."/>
            <person name="Pinto D."/>
            <person name="Vollmers J."/>
            <person name="Rivas-Marin E."/>
            <person name="Kohn T."/>
            <person name="Peeters S.H."/>
            <person name="Heuer A."/>
            <person name="Rast P."/>
            <person name="Oberbeckmann S."/>
            <person name="Bunk B."/>
            <person name="Jeske O."/>
            <person name="Meyerdierks A."/>
            <person name="Storesund J.E."/>
            <person name="Kallscheuer N."/>
            <person name="Luecker S."/>
            <person name="Lage O.M."/>
            <person name="Pohl T."/>
            <person name="Merkel B.J."/>
            <person name="Hornburger P."/>
            <person name="Mueller R.-W."/>
            <person name="Bruemmer F."/>
            <person name="Labrenz M."/>
            <person name="Spormann A.M."/>
            <person name="Op den Camp H."/>
            <person name="Overmann J."/>
            <person name="Amann R."/>
            <person name="Jetten M.S.M."/>
            <person name="Mascher T."/>
            <person name="Medema M.H."/>
            <person name="Devos D.P."/>
            <person name="Kaster A.-K."/>
            <person name="Ovreas L."/>
            <person name="Rohde M."/>
            <person name="Galperin M.Y."/>
            <person name="Jogler C."/>
        </authorList>
    </citation>
    <scope>NUCLEOTIDE SEQUENCE [LARGE SCALE GENOMIC DNA]</scope>
    <source>
        <strain evidence="7 8">Pla163</strain>
    </source>
</reference>
<dbReference type="PANTHER" id="PTHR14226:SF29">
    <property type="entry name" value="NEUROPATHY TARGET ESTERASE SWS"/>
    <property type="match status" value="1"/>
</dbReference>
<dbReference type="OrthoDB" id="9770965at2"/>
<dbReference type="PROSITE" id="PS51635">
    <property type="entry name" value="PNPLA"/>
    <property type="match status" value="1"/>
</dbReference>
<keyword evidence="3" id="KW-0443">Lipid metabolism</keyword>
<dbReference type="InterPro" id="IPR016035">
    <property type="entry name" value="Acyl_Trfase/lysoPLipase"/>
</dbReference>
<evidence type="ECO:0000256" key="5">
    <source>
        <dbReference type="SAM" id="MobiDB-lite"/>
    </source>
</evidence>
<feature type="compositionally biased region" description="Low complexity" evidence="5">
    <location>
        <begin position="44"/>
        <end position="58"/>
    </location>
</feature>
<feature type="domain" description="PNPLA" evidence="6">
    <location>
        <begin position="68"/>
        <end position="260"/>
    </location>
</feature>
<keyword evidence="2" id="KW-0442">Lipid degradation</keyword>
<dbReference type="SUPFAM" id="SSF52151">
    <property type="entry name" value="FabD/lysophospholipase-like"/>
    <property type="match status" value="1"/>
</dbReference>
<protein>
    <recommendedName>
        <fullName evidence="6">PNPLA domain-containing protein</fullName>
    </recommendedName>
</protein>
<dbReference type="Gene3D" id="3.10.20.310">
    <property type="entry name" value="membrane protein fhac"/>
    <property type="match status" value="1"/>
</dbReference>
<evidence type="ECO:0000259" key="6">
    <source>
        <dbReference type="PROSITE" id="PS51635"/>
    </source>
</evidence>
<comment type="caution">
    <text evidence="4">Lacks conserved residue(s) required for the propagation of feature annotation.</text>
</comment>
<dbReference type="GO" id="GO:0016787">
    <property type="term" value="F:hydrolase activity"/>
    <property type="evidence" value="ECO:0007669"/>
    <property type="project" value="UniProtKB-KW"/>
</dbReference>
<evidence type="ECO:0000256" key="2">
    <source>
        <dbReference type="ARBA" id="ARBA00022963"/>
    </source>
</evidence>
<dbReference type="Gene3D" id="3.40.1090.10">
    <property type="entry name" value="Cytosolic phospholipase A2 catalytic domain"/>
    <property type="match status" value="2"/>
</dbReference>
<dbReference type="PANTHER" id="PTHR14226">
    <property type="entry name" value="NEUROPATHY TARGET ESTERASE/SWISS CHEESE D.MELANOGASTER"/>
    <property type="match status" value="1"/>
</dbReference>
<dbReference type="Pfam" id="PF01734">
    <property type="entry name" value="Patatin"/>
    <property type="match status" value="1"/>
</dbReference>
<organism evidence="7 8">
    <name type="scientific">Rohdeia mirabilis</name>
    <dbReference type="NCBI Taxonomy" id="2528008"/>
    <lineage>
        <taxon>Bacteria</taxon>
        <taxon>Pseudomonadati</taxon>
        <taxon>Planctomycetota</taxon>
        <taxon>Planctomycetia</taxon>
        <taxon>Planctomycetia incertae sedis</taxon>
        <taxon>Rohdeia</taxon>
    </lineage>
</organism>
<gene>
    <name evidence="7" type="ORF">Pla163_25380</name>
</gene>
<accession>A0A518D1T4</accession>
<sequence length="776" mass="83672">MPAPRRSRNHASHPISRFTLCLVALIGPWVGGASGQDGASEGQTAAEETTRSEAASAVVAPARPRVGLVLSSGGAHSLAQVGALEALEELRVPVDFVAGSEMGALIGGLYAAGLPAVEVHALVYSPPWVDALSGKVLRRSMSWRQRTVDRDFLVDLPIAFGPDGFGLADGVSRTRWLSWLLSSATVELAGTENFDDFPIPFRTVAADMLEGDRVVFSSGDVSAAIVASLATPGWFPAVQIGEQQFASGALVDPVPVRLGLDAGCETLIVIDCALDLGRAERLDSFVTAATQAGLLAGESNRRRSIAALRPQDIHLVPRLEGVDEDDLRTAADAIDAGRQAVMAVRHRLAPLALDEEAWQRHVEERHARRPVLPVLGSVRFEDHTGLDDAVLRARVRSEPGQPLDREQLSKDLLGLYGLDYHDRIDLSWEQREDGTADILLEGLPASDAQWNPRAGAAFEGVFGKDATFVVGGAFAIRPLDGHGAEWRNRIEVGSSVLLFSEYYQPIDDEARWFIAPGAEIELKRVNLTEDERVLAAFDGRAIGLRLDVGRVLGEWGELRVGLVKEAADFDLAIGDPSMFDTTSVSQGFLRGELQVDTMDSLALPSKGWIGRVVYRAPVGLLSGDDEQFIQMQLDHAQSRGRTTLLAGIEYATALDQQGALANTFDLGGFLRLSGLGRDSISGAHAALGRVAFWRAFAQPQLEPRTLEWYVGGSLEIGNVWNRRDQIELKDLRPSGSLFLALDSVVGPAFAGVGLTSPGEFAVFLTFGNQFGDWDLF</sequence>
<feature type="region of interest" description="Disordered" evidence="5">
    <location>
        <begin position="35"/>
        <end position="58"/>
    </location>
</feature>
<keyword evidence="8" id="KW-1185">Reference proteome</keyword>
<dbReference type="AlphaFoldDB" id="A0A518D1T4"/>